<reference evidence="3" key="2">
    <citation type="submission" date="2025-09" db="UniProtKB">
        <authorList>
            <consortium name="Ensembl"/>
        </authorList>
    </citation>
    <scope>IDENTIFICATION</scope>
</reference>
<dbReference type="GO" id="GO:0000785">
    <property type="term" value="C:chromatin"/>
    <property type="evidence" value="ECO:0007669"/>
    <property type="project" value="Ensembl"/>
</dbReference>
<dbReference type="GO" id="GO:0140036">
    <property type="term" value="F:ubiquitin-modified protein reader activity"/>
    <property type="evidence" value="ECO:0007669"/>
    <property type="project" value="Ensembl"/>
</dbReference>
<dbReference type="Proteomes" id="UP000694414">
    <property type="component" value="Unplaced"/>
</dbReference>
<dbReference type="InterPro" id="IPR052689">
    <property type="entry name" value="FA_core_complex_assoc"/>
</dbReference>
<keyword evidence="4" id="KW-1185">Reference proteome</keyword>
<dbReference type="InterPro" id="IPR031491">
    <property type="entry name" value="FANCA_interact"/>
</dbReference>
<protein>
    <submittedName>
        <fullName evidence="3">FA core complex associated protein 20</fullName>
    </submittedName>
</protein>
<evidence type="ECO:0000256" key="1">
    <source>
        <dbReference type="SAM" id="MobiDB-lite"/>
    </source>
</evidence>
<dbReference type="Pfam" id="PF15751">
    <property type="entry name" value="FANCA_interact"/>
    <property type="match status" value="1"/>
</dbReference>
<dbReference type="PROSITE" id="PS51906">
    <property type="entry name" value="ZF_UBZ2"/>
    <property type="match status" value="1"/>
</dbReference>
<evidence type="ECO:0000313" key="4">
    <source>
        <dbReference type="Proteomes" id="UP000694414"/>
    </source>
</evidence>
<dbReference type="GO" id="GO:0030054">
    <property type="term" value="C:cell junction"/>
    <property type="evidence" value="ECO:0007669"/>
    <property type="project" value="Ensembl"/>
</dbReference>
<feature type="region of interest" description="Disordered" evidence="1">
    <location>
        <begin position="1"/>
        <end position="65"/>
    </location>
</feature>
<dbReference type="InterPro" id="IPR031490">
    <property type="entry name" value="UBZ2_FAAP20"/>
</dbReference>
<dbReference type="GO" id="GO:0070530">
    <property type="term" value="F:K63-linked polyubiquitin modification-dependent protein binding"/>
    <property type="evidence" value="ECO:0007669"/>
    <property type="project" value="Ensembl"/>
</dbReference>
<dbReference type="GeneTree" id="ENSGT00390000010531"/>
<dbReference type="GO" id="GO:0043240">
    <property type="term" value="C:Fanconi anaemia nuclear complex"/>
    <property type="evidence" value="ECO:0007669"/>
    <property type="project" value="Ensembl"/>
</dbReference>
<organism evidence="3 4">
    <name type="scientific">Prolemur simus</name>
    <name type="common">Greater bamboo lemur</name>
    <name type="synonym">Hapalemur simus</name>
    <dbReference type="NCBI Taxonomy" id="1328070"/>
    <lineage>
        <taxon>Eukaryota</taxon>
        <taxon>Metazoa</taxon>
        <taxon>Chordata</taxon>
        <taxon>Craniata</taxon>
        <taxon>Vertebrata</taxon>
        <taxon>Euteleostomi</taxon>
        <taxon>Mammalia</taxon>
        <taxon>Eutheria</taxon>
        <taxon>Euarchontoglires</taxon>
        <taxon>Primates</taxon>
        <taxon>Strepsirrhini</taxon>
        <taxon>Lemuriformes</taxon>
        <taxon>Lemuridae</taxon>
        <taxon>Prolemur</taxon>
    </lineage>
</organism>
<dbReference type="Pfam" id="PF15750">
    <property type="entry name" value="UBZ_FAAP20"/>
    <property type="match status" value="1"/>
</dbReference>
<feature type="region of interest" description="Disordered" evidence="1">
    <location>
        <begin position="138"/>
        <end position="166"/>
    </location>
</feature>
<feature type="domain" description="UBZ2-type" evidence="2">
    <location>
        <begin position="175"/>
        <end position="211"/>
    </location>
</feature>
<sequence>MGPGGFVRGSQSGRSPCRPWAGGRGLKAGLPERGTGPVPRAGVTPLQHLSPPQKAPQGGCPWLLRGGGSESERLWAELLRTVSPDLTLDAELPPLPARPGQRAATPEVFTVGPKTFSWTPFPPAPGGPGRSYGPVRGAGGCPESPTRSPQVRPAPEPCGTPSVEERPAVEGALALQSCPMCQQEFAPGLTQLDVDSHLAQCLAESTEDVAW</sequence>
<gene>
    <name evidence="3" type="primary">FAAP20</name>
</gene>
<dbReference type="PANTHER" id="PTHR37862:SF1">
    <property type="entry name" value="FANCONI ANEMIA CORE COMPLEX-ASSOCIATED PROTEIN 20"/>
    <property type="match status" value="1"/>
</dbReference>
<dbReference type="GO" id="GO:0043130">
    <property type="term" value="F:ubiquitin binding"/>
    <property type="evidence" value="ECO:0007669"/>
    <property type="project" value="InterPro"/>
</dbReference>
<dbReference type="GO" id="GO:0019985">
    <property type="term" value="P:translesion synthesis"/>
    <property type="evidence" value="ECO:0007669"/>
    <property type="project" value="Ensembl"/>
</dbReference>
<proteinExistence type="predicted"/>
<evidence type="ECO:0000313" key="3">
    <source>
        <dbReference type="Ensembl" id="ENSPSMP00000021054.1"/>
    </source>
</evidence>
<dbReference type="Ensembl" id="ENSPSMT00000024429.1">
    <property type="protein sequence ID" value="ENSPSMP00000021054.1"/>
    <property type="gene ID" value="ENSPSMG00000014893.1"/>
</dbReference>
<name>A0A8C9DMM2_PROSS</name>
<reference evidence="3" key="1">
    <citation type="submission" date="2025-08" db="UniProtKB">
        <authorList>
            <consortium name="Ensembl"/>
        </authorList>
    </citation>
    <scope>IDENTIFICATION</scope>
</reference>
<dbReference type="PANTHER" id="PTHR37862">
    <property type="entry name" value="FANCONI ANEMIA CORE COMPLEX-ASSOCIATED PROTEIN 20"/>
    <property type="match status" value="1"/>
</dbReference>
<dbReference type="AlphaFoldDB" id="A0A8C9DMM2"/>
<evidence type="ECO:0000259" key="2">
    <source>
        <dbReference type="PROSITE" id="PS51906"/>
    </source>
</evidence>
<dbReference type="GO" id="GO:0016604">
    <property type="term" value="C:nuclear body"/>
    <property type="evidence" value="ECO:0007669"/>
    <property type="project" value="Ensembl"/>
</dbReference>
<dbReference type="GO" id="GO:0036297">
    <property type="term" value="P:interstrand cross-link repair"/>
    <property type="evidence" value="ECO:0007669"/>
    <property type="project" value="Ensembl"/>
</dbReference>
<accession>A0A8C9DMM2</accession>